<organism evidence="3 4">
    <name type="scientific">Calicophoron daubneyi</name>
    <name type="common">Rumen fluke</name>
    <name type="synonym">Paramphistomum daubneyi</name>
    <dbReference type="NCBI Taxonomy" id="300641"/>
    <lineage>
        <taxon>Eukaryota</taxon>
        <taxon>Metazoa</taxon>
        <taxon>Spiralia</taxon>
        <taxon>Lophotrochozoa</taxon>
        <taxon>Platyhelminthes</taxon>
        <taxon>Trematoda</taxon>
        <taxon>Digenea</taxon>
        <taxon>Plagiorchiida</taxon>
        <taxon>Pronocephalata</taxon>
        <taxon>Paramphistomoidea</taxon>
        <taxon>Paramphistomidae</taxon>
        <taxon>Calicophoron</taxon>
    </lineage>
</organism>
<reference evidence="3" key="1">
    <citation type="submission" date="2024-06" db="EMBL/GenBank/DDBJ databases">
        <authorList>
            <person name="Liu X."/>
            <person name="Lenzi L."/>
            <person name="Haldenby T S."/>
            <person name="Uol C."/>
        </authorList>
    </citation>
    <scope>NUCLEOTIDE SEQUENCE</scope>
</reference>
<dbReference type="AlphaFoldDB" id="A0AAV2T5B0"/>
<dbReference type="InterPro" id="IPR011001">
    <property type="entry name" value="Saposin-like"/>
</dbReference>
<dbReference type="EMBL" id="CAXLJL010000068">
    <property type="protein sequence ID" value="CAL5130498.1"/>
    <property type="molecule type" value="Genomic_DNA"/>
</dbReference>
<keyword evidence="1" id="KW-1015">Disulfide bond</keyword>
<feature type="domain" description="Saposin B-type" evidence="2">
    <location>
        <begin position="63"/>
        <end position="142"/>
    </location>
</feature>
<accession>A0AAV2T5B0</accession>
<comment type="caution">
    <text evidence="3">The sequence shown here is derived from an EMBL/GenBank/DDBJ whole genome shotgun (WGS) entry which is preliminary data.</text>
</comment>
<dbReference type="InterPro" id="IPR008139">
    <property type="entry name" value="SaposinB_dom"/>
</dbReference>
<evidence type="ECO:0000256" key="1">
    <source>
        <dbReference type="ARBA" id="ARBA00023157"/>
    </source>
</evidence>
<dbReference type="SUPFAM" id="SSF47862">
    <property type="entry name" value="Saposin"/>
    <property type="match status" value="1"/>
</dbReference>
<gene>
    <name evidence="3" type="ORF">CDAUBV1_LOCUS2565</name>
</gene>
<dbReference type="Proteomes" id="UP001497525">
    <property type="component" value="Unassembled WGS sequence"/>
</dbReference>
<dbReference type="PROSITE" id="PS50015">
    <property type="entry name" value="SAP_B"/>
    <property type="match status" value="1"/>
</dbReference>
<name>A0AAV2T5B0_CALDB</name>
<proteinExistence type="predicted"/>
<protein>
    <recommendedName>
        <fullName evidence="2">Saposin B-type domain-containing protein</fullName>
    </recommendedName>
</protein>
<evidence type="ECO:0000313" key="4">
    <source>
        <dbReference type="Proteomes" id="UP001497525"/>
    </source>
</evidence>
<evidence type="ECO:0000313" key="3">
    <source>
        <dbReference type="EMBL" id="CAL5130498.1"/>
    </source>
</evidence>
<dbReference type="Gene3D" id="1.10.225.10">
    <property type="entry name" value="Saposin-like"/>
    <property type="match status" value="1"/>
</dbReference>
<sequence>MALVPRRKVCRLFLNKEQILPLVWMLCASRSQSVMYHMWRVVRVGQRGITVMKICDAQESAASVGVCDICKGAVGVLLELVKIGASQDIIDEKIGDICPSIPIISSICKEALKKAVKYLREHLDKADANTVCKAIHACNNKHTFIVVNW</sequence>
<evidence type="ECO:0000259" key="2">
    <source>
        <dbReference type="PROSITE" id="PS50015"/>
    </source>
</evidence>
<dbReference type="SMART" id="SM00741">
    <property type="entry name" value="SapB"/>
    <property type="match status" value="1"/>
</dbReference>